<protein>
    <submittedName>
        <fullName evidence="3">Uncharacterized protein</fullName>
    </submittedName>
</protein>
<evidence type="ECO:0000313" key="3">
    <source>
        <dbReference type="EMBL" id="HIK00742.1"/>
    </source>
</evidence>
<proteinExistence type="predicted"/>
<keyword evidence="2" id="KW-0812">Transmembrane</keyword>
<feature type="transmembrane region" description="Helical" evidence="2">
    <location>
        <begin position="29"/>
        <end position="49"/>
    </location>
</feature>
<evidence type="ECO:0000256" key="1">
    <source>
        <dbReference type="SAM" id="MobiDB-lite"/>
    </source>
</evidence>
<evidence type="ECO:0000313" key="4">
    <source>
        <dbReference type="Proteomes" id="UP000646946"/>
    </source>
</evidence>
<reference evidence="3 4" key="1">
    <citation type="journal article" name="Nat. Commun.">
        <title>Undinarchaeota illuminate DPANN phylogeny and the impact of gene transfer on archaeal evolution.</title>
        <authorList>
            <person name="Dombrowski N."/>
            <person name="Williams T.A."/>
            <person name="Sun J."/>
            <person name="Woodcroft B.J."/>
            <person name="Lee J.H."/>
            <person name="Minh B.Q."/>
            <person name="Rinke C."/>
            <person name="Spang A."/>
        </authorList>
    </citation>
    <scope>NUCLEOTIDE SEQUENCE [LARGE SCALE GENOMIC DNA]</scope>
    <source>
        <strain evidence="3">MAG_bin1129</strain>
    </source>
</reference>
<dbReference type="AlphaFoldDB" id="A0A832XJK7"/>
<organism evidence="3 4">
    <name type="scientific">Candidatus Naiadarchaeum limnaeum</name>
    <dbReference type="NCBI Taxonomy" id="2756139"/>
    <lineage>
        <taxon>Archaea</taxon>
        <taxon>Candidatus Undinarchaeota</taxon>
        <taxon>Candidatus Undinarchaeia</taxon>
        <taxon>Candidatus Naiadarchaeales</taxon>
        <taxon>Candidatus Naiadarchaeaceae</taxon>
        <taxon>Candidatus Naiadarchaeum</taxon>
    </lineage>
</organism>
<feature type="compositionally biased region" description="Low complexity" evidence="1">
    <location>
        <begin position="76"/>
        <end position="103"/>
    </location>
</feature>
<keyword evidence="4" id="KW-1185">Reference proteome</keyword>
<keyword evidence="2" id="KW-0472">Membrane</keyword>
<evidence type="ECO:0000256" key="2">
    <source>
        <dbReference type="SAM" id="Phobius"/>
    </source>
</evidence>
<gene>
    <name evidence="3" type="ORF">H1016_04330</name>
</gene>
<accession>A0A832XJK7</accession>
<dbReference type="EMBL" id="DVAB01000037">
    <property type="protein sequence ID" value="HIK00742.1"/>
    <property type="molecule type" value="Genomic_DNA"/>
</dbReference>
<comment type="caution">
    <text evidence="3">The sequence shown here is derived from an EMBL/GenBank/DDBJ whole genome shotgun (WGS) entry which is preliminary data.</text>
</comment>
<feature type="region of interest" description="Disordered" evidence="1">
    <location>
        <begin position="75"/>
        <end position="103"/>
    </location>
</feature>
<dbReference type="Proteomes" id="UP000646946">
    <property type="component" value="Unassembled WGS sequence"/>
</dbReference>
<name>A0A832XJK7_9ARCH</name>
<keyword evidence="2" id="KW-1133">Transmembrane helix</keyword>
<sequence>MARSRINKSTSLISLLRSKMAKKSKYEGTNIYGVLGVIVVVAIVAFVFFTRTPSQAPTGAITAVDETTQEEIEVQEATTEAPTPVQTTTAPTTAATTTQPATTKPDIRTFEEQQKYGSWCVRTKYNELTDPVLDSDRLFWMAADHYVTNKYTLEIEKTLAGSNLVMATGFWVPISEFEYQSYEIKNLNIEGRVKGKDREYNILGKYLKSGIKIGSAQEGWERNDDLYLLWNLNDAKVGDVLQYKIDYDIGSTHYTVCKEENLTVSADRPMMELKILNQNPFKGGPQWYNTEFTLSGTDNSAPSRNIFKQSVPEIGEIGPYALIVYKKDFIKKYEPYLSYEVKVEEIPGACSDSKNCKYKLSFSTGSNPTETWENLCKGEAYLVFGVYSFETEEASEVFYKLDPNSDIAAFCTAG</sequence>